<dbReference type="Proteomes" id="UP000184301">
    <property type="component" value="Unassembled WGS sequence"/>
</dbReference>
<keyword evidence="3 8" id="KW-1003">Cell membrane</keyword>
<evidence type="ECO:0000313" key="11">
    <source>
        <dbReference type="EMBL" id="SHK06794.1"/>
    </source>
</evidence>
<dbReference type="GO" id="GO:0005886">
    <property type="term" value="C:plasma membrane"/>
    <property type="evidence" value="ECO:0007669"/>
    <property type="project" value="UniProtKB-SubCell"/>
</dbReference>
<feature type="transmembrane region" description="Helical" evidence="9">
    <location>
        <begin position="29"/>
        <end position="50"/>
    </location>
</feature>
<feature type="transmembrane region" description="Helical" evidence="9">
    <location>
        <begin position="288"/>
        <end position="307"/>
    </location>
</feature>
<keyword evidence="6 9" id="KW-1133">Transmembrane helix</keyword>
<dbReference type="PIRSF" id="PIRSF006351">
    <property type="entry name" value="PTS_EIIC-Cellobiose"/>
    <property type="match status" value="1"/>
</dbReference>
<evidence type="ECO:0000256" key="3">
    <source>
        <dbReference type="ARBA" id="ARBA00022475"/>
    </source>
</evidence>
<dbReference type="AlphaFoldDB" id="A0A1M6PFU9"/>
<dbReference type="OrthoDB" id="1641940at2"/>
<dbReference type="EMBL" id="FQZY01000028">
    <property type="protein sequence ID" value="SHK06794.1"/>
    <property type="molecule type" value="Genomic_DNA"/>
</dbReference>
<dbReference type="GO" id="GO:1901264">
    <property type="term" value="P:carbohydrate derivative transport"/>
    <property type="evidence" value="ECO:0007669"/>
    <property type="project" value="TreeGrafter"/>
</dbReference>
<feature type="transmembrane region" description="Helical" evidence="9">
    <location>
        <begin position="174"/>
        <end position="198"/>
    </location>
</feature>
<dbReference type="PROSITE" id="PS51105">
    <property type="entry name" value="PTS_EIIC_TYPE_3"/>
    <property type="match status" value="1"/>
</dbReference>
<feature type="transmembrane region" description="Helical" evidence="9">
    <location>
        <begin position="70"/>
        <end position="90"/>
    </location>
</feature>
<feature type="transmembrane region" description="Helical" evidence="9">
    <location>
        <begin position="319"/>
        <end position="340"/>
    </location>
</feature>
<reference evidence="11 12" key="1">
    <citation type="submission" date="2016-11" db="EMBL/GenBank/DDBJ databases">
        <authorList>
            <person name="Jaros S."/>
            <person name="Januszkiewicz K."/>
            <person name="Wedrychowicz H."/>
        </authorList>
    </citation>
    <scope>NUCLEOTIDE SEQUENCE [LARGE SCALE GENOMIC DNA]</scope>
    <source>
        <strain evidence="11 12">DSM 15480</strain>
    </source>
</reference>
<feature type="transmembrane region" description="Helical" evidence="9">
    <location>
        <begin position="395"/>
        <end position="416"/>
    </location>
</feature>
<feature type="domain" description="PTS EIIC type-3" evidence="10">
    <location>
        <begin position="5"/>
        <end position="412"/>
    </location>
</feature>
<evidence type="ECO:0000256" key="5">
    <source>
        <dbReference type="ARBA" id="ARBA00022692"/>
    </source>
</evidence>
<protein>
    <recommendedName>
        <fullName evidence="8">Permease IIC component</fullName>
    </recommendedName>
</protein>
<dbReference type="NCBIfam" id="TIGR00410">
    <property type="entry name" value="lacE"/>
    <property type="match status" value="1"/>
</dbReference>
<keyword evidence="7 8" id="KW-0472">Membrane</keyword>
<evidence type="ECO:0000313" key="12">
    <source>
        <dbReference type="Proteomes" id="UP000184301"/>
    </source>
</evidence>
<dbReference type="PANTHER" id="PTHR33989">
    <property type="match status" value="1"/>
</dbReference>
<dbReference type="PANTHER" id="PTHR33989:SF4">
    <property type="entry name" value="PTS SYSTEM N,N'-DIACETYLCHITOBIOSE-SPECIFIC EIIC COMPONENT"/>
    <property type="match status" value="1"/>
</dbReference>
<evidence type="ECO:0000256" key="6">
    <source>
        <dbReference type="ARBA" id="ARBA00022989"/>
    </source>
</evidence>
<evidence type="ECO:0000259" key="10">
    <source>
        <dbReference type="PROSITE" id="PS51105"/>
    </source>
</evidence>
<dbReference type="InterPro" id="IPR004501">
    <property type="entry name" value="PTS_EIIC_3"/>
</dbReference>
<dbReference type="InterPro" id="IPR004796">
    <property type="entry name" value="PTS_IIC_cello"/>
</dbReference>
<evidence type="ECO:0000256" key="4">
    <source>
        <dbReference type="ARBA" id="ARBA00022597"/>
    </source>
</evidence>
<dbReference type="InterPro" id="IPR051088">
    <property type="entry name" value="PTS_Sugar-EIIC/EIIB"/>
</dbReference>
<dbReference type="GO" id="GO:0008982">
    <property type="term" value="F:protein-N(PI)-phosphohistidine-sugar phosphotransferase activity"/>
    <property type="evidence" value="ECO:0007669"/>
    <property type="project" value="UniProtKB-UniRule"/>
</dbReference>
<feature type="transmembrane region" description="Helical" evidence="9">
    <location>
        <begin position="219"/>
        <end position="240"/>
    </location>
</feature>
<comment type="subcellular location">
    <subcellularLocation>
        <location evidence="1">Cell membrane</location>
        <topology evidence="1">Multi-pass membrane protein</topology>
    </subcellularLocation>
</comment>
<evidence type="ECO:0000256" key="7">
    <source>
        <dbReference type="ARBA" id="ARBA00023136"/>
    </source>
</evidence>
<evidence type="ECO:0000256" key="8">
    <source>
        <dbReference type="PIRNR" id="PIRNR006351"/>
    </source>
</evidence>
<evidence type="ECO:0000256" key="9">
    <source>
        <dbReference type="SAM" id="Phobius"/>
    </source>
</evidence>
<evidence type="ECO:0000256" key="2">
    <source>
        <dbReference type="ARBA" id="ARBA00022448"/>
    </source>
</evidence>
<dbReference type="STRING" id="1121950.SAMN02745243_02110"/>
<name>A0A1M6PFU9_9FIRM</name>
<dbReference type="GO" id="GO:0009401">
    <property type="term" value="P:phosphoenolpyruvate-dependent sugar phosphotransferase system"/>
    <property type="evidence" value="ECO:0007669"/>
    <property type="project" value="InterPro"/>
</dbReference>
<keyword evidence="4 8" id="KW-0762">Sugar transport</keyword>
<sequence>MKEFLNDKVVPKVMAFINTKAMQALKDGLLYSMPMMIIGSVFLLIANFPYTPFANWLAEVGVTPVLNQAYGSTFNMMALIASIGIAYTYVRNEGYQGMPAGVISLCTYLIMQPSEVVAESGDTVGVIFKDWTAGKGMIAALLLGLIVGWIYSIFMKKNIVIRMPAGVPEGVSNAFVALIPGAVIIIAATILYAVVNLVGDTTPIELIYRVIQTPLQGMTDSLGGVVLMGLMVPFLWFFGIHGSSIVGGIMGSMLTANSAANQEILDAGKELTLANGGHIVTQQFFDQFMTVTGAGITIGLVFFLAFFAKSQQCKQIGKLGIAPAFFNINEPVLFGIPVVLNPIMAVPFFLMPVISGLIEYFAIYIGLCPMYGGVMVPWTCPPIISGFLIGGWRTALLQTAILVLTFFVYLPFIRVIDKQYVKDEKAAAVAAEAK</sequence>
<feature type="transmembrane region" description="Helical" evidence="9">
    <location>
        <begin position="136"/>
        <end position="154"/>
    </location>
</feature>
<proteinExistence type="predicted"/>
<keyword evidence="5 9" id="KW-0812">Transmembrane</keyword>
<keyword evidence="2 8" id="KW-0813">Transport</keyword>
<dbReference type="Pfam" id="PF02378">
    <property type="entry name" value="PTS_EIIC"/>
    <property type="match status" value="1"/>
</dbReference>
<accession>A0A1M6PFU9</accession>
<dbReference type="InterPro" id="IPR003352">
    <property type="entry name" value="PTS_EIIC"/>
</dbReference>
<gene>
    <name evidence="11" type="ORF">SAMN02745243_02110</name>
</gene>
<evidence type="ECO:0000256" key="1">
    <source>
        <dbReference type="ARBA" id="ARBA00004651"/>
    </source>
</evidence>
<keyword evidence="12" id="KW-1185">Reference proteome</keyword>
<comment type="function">
    <text evidence="8">The phosphoenolpyruvate-dependent sugar phosphotransferase system (PTS), a major carbohydrate active -transport system, catalyzes the phosphorylation of incoming sugar substrates concomitant with their translocation across the cell membrane.</text>
</comment>
<organism evidence="11 12">
    <name type="scientific">Hespellia stercorisuis DSM 15480</name>
    <dbReference type="NCBI Taxonomy" id="1121950"/>
    <lineage>
        <taxon>Bacteria</taxon>
        <taxon>Bacillati</taxon>
        <taxon>Bacillota</taxon>
        <taxon>Clostridia</taxon>
        <taxon>Lachnospirales</taxon>
        <taxon>Lachnospiraceae</taxon>
        <taxon>Hespellia</taxon>
    </lineage>
</organism>
<dbReference type="RefSeq" id="WP_073109785.1">
    <property type="nucleotide sequence ID" value="NZ_FQZY01000028.1"/>
</dbReference>